<sequence>MKVQDYKFYNDLISQIVVEEVWLFGSRARNDNQDRADIDLAIVCHNATTKDWLKLQEIVDNADTLLKIDCIRLDELEDSSDLKLSIIREGVKLYERS</sequence>
<accession>A0AAT9G901</accession>
<proteinExistence type="predicted"/>
<dbReference type="InterPro" id="IPR043519">
    <property type="entry name" value="NT_sf"/>
</dbReference>
<dbReference type="Pfam" id="PF18765">
    <property type="entry name" value="Polbeta"/>
    <property type="match status" value="1"/>
</dbReference>
<dbReference type="InterPro" id="IPR041633">
    <property type="entry name" value="Polbeta"/>
</dbReference>
<dbReference type="SUPFAM" id="SSF81301">
    <property type="entry name" value="Nucleotidyltransferase"/>
    <property type="match status" value="1"/>
</dbReference>
<dbReference type="AlphaFoldDB" id="A0AAT9G901"/>
<gene>
    <name evidence="2" type="ORF">DMENIID0002_09370</name>
</gene>
<protein>
    <recommendedName>
        <fullName evidence="1">Polymerase beta nucleotidyltransferase domain-containing protein</fullName>
    </recommendedName>
</protein>
<feature type="domain" description="Polymerase beta nucleotidyltransferase" evidence="1">
    <location>
        <begin position="17"/>
        <end position="97"/>
    </location>
</feature>
<dbReference type="EMBL" id="AP029170">
    <property type="protein sequence ID" value="BFD46291.1"/>
    <property type="molecule type" value="Genomic_DNA"/>
</dbReference>
<evidence type="ECO:0000259" key="1">
    <source>
        <dbReference type="Pfam" id="PF18765"/>
    </source>
</evidence>
<dbReference type="Gene3D" id="3.30.460.10">
    <property type="entry name" value="Beta Polymerase, domain 2"/>
    <property type="match status" value="1"/>
</dbReference>
<dbReference type="CDD" id="cd05403">
    <property type="entry name" value="NT_KNTase_like"/>
    <property type="match status" value="1"/>
</dbReference>
<reference evidence="2" key="1">
    <citation type="submission" date="2024-01" db="EMBL/GenBank/DDBJ databases">
        <title>Sequencing the genomes of a sandfly, Sergentomyia squamirostris, and its two endosymbionts.</title>
        <authorList>
            <person name="Itokawa K."/>
            <person name="Sanjoba C."/>
        </authorList>
    </citation>
    <scope>NUCLEOTIDE SEQUENCE</scope>
    <source>
        <strain evidence="2">RiSSQ</strain>
    </source>
</reference>
<evidence type="ECO:0000313" key="2">
    <source>
        <dbReference type="EMBL" id="BFD46291.1"/>
    </source>
</evidence>
<organism evidence="2">
    <name type="scientific">Candidatus Tisiphia endosymbiont of Sergentomyia squamirostris</name>
    <dbReference type="NCBI Taxonomy" id="3113639"/>
    <lineage>
        <taxon>Bacteria</taxon>
        <taxon>Pseudomonadati</taxon>
        <taxon>Pseudomonadota</taxon>
        <taxon>Alphaproteobacteria</taxon>
        <taxon>Rickettsiales</taxon>
        <taxon>Rickettsiaceae</taxon>
        <taxon>Rickettsieae</taxon>
        <taxon>Candidatus Tisiphia</taxon>
    </lineage>
</organism>
<name>A0AAT9G901_9RICK</name>